<organism evidence="1 2">
    <name type="scientific">Periplaneta americana</name>
    <name type="common">American cockroach</name>
    <name type="synonym">Blatta americana</name>
    <dbReference type="NCBI Taxonomy" id="6978"/>
    <lineage>
        <taxon>Eukaryota</taxon>
        <taxon>Metazoa</taxon>
        <taxon>Ecdysozoa</taxon>
        <taxon>Arthropoda</taxon>
        <taxon>Hexapoda</taxon>
        <taxon>Insecta</taxon>
        <taxon>Pterygota</taxon>
        <taxon>Neoptera</taxon>
        <taxon>Polyneoptera</taxon>
        <taxon>Dictyoptera</taxon>
        <taxon>Blattodea</taxon>
        <taxon>Blattoidea</taxon>
        <taxon>Blattidae</taxon>
        <taxon>Blattinae</taxon>
        <taxon>Periplaneta</taxon>
    </lineage>
</organism>
<evidence type="ECO:0000313" key="1">
    <source>
        <dbReference type="EMBL" id="KAJ4451267.1"/>
    </source>
</evidence>
<dbReference type="EMBL" id="JAJSOF020000001">
    <property type="protein sequence ID" value="KAJ4451267.1"/>
    <property type="molecule type" value="Genomic_DNA"/>
</dbReference>
<protein>
    <submittedName>
        <fullName evidence="1">Uncharacterized protein</fullName>
    </submittedName>
</protein>
<comment type="caution">
    <text evidence="1">The sequence shown here is derived from an EMBL/GenBank/DDBJ whole genome shotgun (WGS) entry which is preliminary data.</text>
</comment>
<name>A0ABQ8TYT7_PERAM</name>
<gene>
    <name evidence="1" type="ORF">ANN_02728</name>
</gene>
<evidence type="ECO:0000313" key="2">
    <source>
        <dbReference type="Proteomes" id="UP001148838"/>
    </source>
</evidence>
<proteinExistence type="predicted"/>
<keyword evidence="2" id="KW-1185">Reference proteome</keyword>
<accession>A0ABQ8TYT7</accession>
<sequence>MVGLYEGGNEPPGSLKASNLRNNAIEQGWAPGANPNSKRKRLRFIRHGINAVRCSTGKKRVEKKSYGSQ</sequence>
<reference evidence="1 2" key="1">
    <citation type="journal article" date="2022" name="Allergy">
        <title>Genome assembly and annotation of Periplaneta americana reveal a comprehensive cockroach allergen profile.</title>
        <authorList>
            <person name="Wang L."/>
            <person name="Xiong Q."/>
            <person name="Saelim N."/>
            <person name="Wang L."/>
            <person name="Nong W."/>
            <person name="Wan A.T."/>
            <person name="Shi M."/>
            <person name="Liu X."/>
            <person name="Cao Q."/>
            <person name="Hui J.H.L."/>
            <person name="Sookrung N."/>
            <person name="Leung T.F."/>
            <person name="Tungtrongchitr A."/>
            <person name="Tsui S.K.W."/>
        </authorList>
    </citation>
    <scope>NUCLEOTIDE SEQUENCE [LARGE SCALE GENOMIC DNA]</scope>
    <source>
        <strain evidence="1">PWHHKU_190912</strain>
    </source>
</reference>
<dbReference type="Proteomes" id="UP001148838">
    <property type="component" value="Unassembled WGS sequence"/>
</dbReference>